<comment type="similarity">
    <text evidence="1">Belongs to the ferredoxin--NADP reductase type 1 family.</text>
</comment>
<sequence length="274" mass="30517">MSVQPSLGKLVYRHDLTPDLAIIRIQPSDGSPVPDFRPGQFVTLGLKLDGEDKITNRAYSLSSPPEEKRYFELYIKWAQEPVPGKFTTALFDMKEGDELYWRKPAGAFTMEDKKADGTSDERTLVLVASGTGLAPFVAYVLHLRAIGSKRRIALLHGARNAKELGYRDLFERLAKENSDFIYLPTISRPHEPGSEGWTGHTGRVESLLVPKSDGVSELERALGNRVAPENSFFHICGYSGTIDNVISILQPLGFVSNRNKRKDGSFDIKVETYG</sequence>
<dbReference type="GeneID" id="41596493"/>
<dbReference type="InterPro" id="IPR001433">
    <property type="entry name" value="OxRdtase_FAD/NAD-bd"/>
</dbReference>
<organism evidence="5 6">
    <name type="scientific">Candidatus Nitrososphaera evergladensis SR1</name>
    <dbReference type="NCBI Taxonomy" id="1459636"/>
    <lineage>
        <taxon>Archaea</taxon>
        <taxon>Nitrososphaerota</taxon>
        <taxon>Nitrososphaeria</taxon>
        <taxon>Nitrososphaerales</taxon>
        <taxon>Nitrososphaeraceae</taxon>
        <taxon>Nitrososphaera</taxon>
    </lineage>
</organism>
<dbReference type="InterPro" id="IPR033892">
    <property type="entry name" value="FNR_bac"/>
</dbReference>
<dbReference type="Gene3D" id="3.40.50.80">
    <property type="entry name" value="Nucleotide-binding domain of ferredoxin-NADP reductase (FNR) module"/>
    <property type="match status" value="1"/>
</dbReference>
<dbReference type="STRING" id="1459636.NTE_00630"/>
<keyword evidence="6" id="KW-1185">Reference proteome</keyword>
<evidence type="ECO:0000256" key="3">
    <source>
        <dbReference type="ARBA" id="ARBA00022741"/>
    </source>
</evidence>
<dbReference type="SUPFAM" id="SSF63380">
    <property type="entry name" value="Riboflavin synthase domain-like"/>
    <property type="match status" value="1"/>
</dbReference>
<dbReference type="PANTHER" id="PTHR47878">
    <property type="entry name" value="OXIDOREDUCTASE FAD/NAD(P)-BINDING DOMAIN PROTEIN"/>
    <property type="match status" value="1"/>
</dbReference>
<dbReference type="CDD" id="cd06195">
    <property type="entry name" value="FNR1"/>
    <property type="match status" value="1"/>
</dbReference>
<dbReference type="OrthoDB" id="35401at2157"/>
<dbReference type="PRINTS" id="PR00371">
    <property type="entry name" value="FPNCR"/>
</dbReference>
<dbReference type="EC" id="1.18.1.2" evidence="2"/>
<keyword evidence="5" id="KW-0560">Oxidoreductase</keyword>
<dbReference type="Gene3D" id="2.40.30.10">
    <property type="entry name" value="Translation factors"/>
    <property type="match status" value="1"/>
</dbReference>
<dbReference type="HOGENOM" id="CLU_1006919_0_0_2"/>
<dbReference type="PROSITE" id="PS51384">
    <property type="entry name" value="FAD_FR"/>
    <property type="match status" value="1"/>
</dbReference>
<dbReference type="Proteomes" id="UP000028194">
    <property type="component" value="Chromosome"/>
</dbReference>
<dbReference type="AlphaFoldDB" id="A0A075MNI2"/>
<name>A0A075MNI2_9ARCH</name>
<dbReference type="RefSeq" id="WP_148699626.1">
    <property type="nucleotide sequence ID" value="NZ_CP007174.1"/>
</dbReference>
<dbReference type="EMBL" id="CP007174">
    <property type="protein sequence ID" value="AIF82710.1"/>
    <property type="molecule type" value="Genomic_DNA"/>
</dbReference>
<dbReference type="SUPFAM" id="SSF52343">
    <property type="entry name" value="Ferredoxin reductase-like, C-terminal NADP-linked domain"/>
    <property type="match status" value="1"/>
</dbReference>
<evidence type="ECO:0000259" key="4">
    <source>
        <dbReference type="PROSITE" id="PS51384"/>
    </source>
</evidence>
<dbReference type="InterPro" id="IPR017938">
    <property type="entry name" value="Riboflavin_synthase-like_b-brl"/>
</dbReference>
<evidence type="ECO:0000313" key="6">
    <source>
        <dbReference type="Proteomes" id="UP000028194"/>
    </source>
</evidence>
<keyword evidence="3" id="KW-0547">Nucleotide-binding</keyword>
<dbReference type="eggNOG" id="arCOG02200">
    <property type="taxonomic scope" value="Archaea"/>
</dbReference>
<dbReference type="PANTHER" id="PTHR47878:SF2">
    <property type="entry name" value="OXIDOREDUCTASE FAD_NAD(P)-BINDING DOMAIN PROTEIN"/>
    <property type="match status" value="1"/>
</dbReference>
<gene>
    <name evidence="5" type="ORF">NTE_00630</name>
</gene>
<evidence type="ECO:0000256" key="2">
    <source>
        <dbReference type="ARBA" id="ARBA00013223"/>
    </source>
</evidence>
<dbReference type="GO" id="GO:0000166">
    <property type="term" value="F:nucleotide binding"/>
    <property type="evidence" value="ECO:0007669"/>
    <property type="project" value="UniProtKB-KW"/>
</dbReference>
<dbReference type="InterPro" id="IPR001709">
    <property type="entry name" value="Flavoprot_Pyr_Nucl_cyt_Rdtase"/>
</dbReference>
<reference evidence="5 6" key="1">
    <citation type="journal article" date="2014" name="PLoS ONE">
        <title>Genome Sequence of Candidatus Nitrososphaera evergladensis from Group I.1b Enriched from Everglades Soil Reveals Novel Genomic Features of the Ammonia-Oxidizing Archaea.</title>
        <authorList>
            <person name="Zhalnina K.V."/>
            <person name="Dias R."/>
            <person name="Leonard M.T."/>
            <person name="Dorr de Quadros P."/>
            <person name="Camargo F.A."/>
            <person name="Drew J.C."/>
            <person name="Farmerie W.G."/>
            <person name="Daroub S.H."/>
            <person name="Triplett E.W."/>
        </authorList>
    </citation>
    <scope>NUCLEOTIDE SEQUENCE [LARGE SCALE GENOMIC DNA]</scope>
    <source>
        <strain evidence="5 6">SR1</strain>
    </source>
</reference>
<dbReference type="InterPro" id="IPR051930">
    <property type="entry name" value="FNR_type-1"/>
</dbReference>
<dbReference type="InterPro" id="IPR008333">
    <property type="entry name" value="Cbr1-like_FAD-bd_dom"/>
</dbReference>
<dbReference type="InterPro" id="IPR017927">
    <property type="entry name" value="FAD-bd_FR_type"/>
</dbReference>
<protein>
    <recommendedName>
        <fullName evidence="2">ferredoxin--NADP(+) reductase</fullName>
        <ecNumber evidence="2">1.18.1.2</ecNumber>
    </recommendedName>
</protein>
<feature type="domain" description="FAD-binding FR-type" evidence="4">
    <location>
        <begin position="3"/>
        <end position="111"/>
    </location>
</feature>
<dbReference type="InterPro" id="IPR039261">
    <property type="entry name" value="FNR_nucleotide-bd"/>
</dbReference>
<dbReference type="Pfam" id="PF00175">
    <property type="entry name" value="NAD_binding_1"/>
    <property type="match status" value="1"/>
</dbReference>
<dbReference type="GO" id="GO:0004324">
    <property type="term" value="F:ferredoxin-NADP+ reductase activity"/>
    <property type="evidence" value="ECO:0007669"/>
    <property type="project" value="UniProtKB-EC"/>
</dbReference>
<evidence type="ECO:0000256" key="1">
    <source>
        <dbReference type="ARBA" id="ARBA00008312"/>
    </source>
</evidence>
<dbReference type="KEGG" id="nev:NTE_00630"/>
<dbReference type="Pfam" id="PF00970">
    <property type="entry name" value="FAD_binding_6"/>
    <property type="match status" value="1"/>
</dbReference>
<evidence type="ECO:0000313" key="5">
    <source>
        <dbReference type="EMBL" id="AIF82710.1"/>
    </source>
</evidence>
<proteinExistence type="inferred from homology"/>
<accession>A0A075MNI2</accession>